<comment type="caution">
    <text evidence="5">The sequence shown here is derived from an EMBL/GenBank/DDBJ whole genome shotgun (WGS) entry which is preliminary data.</text>
</comment>
<keyword evidence="6" id="KW-1185">Reference proteome</keyword>
<evidence type="ECO:0000256" key="1">
    <source>
        <dbReference type="ARBA" id="ARBA00022676"/>
    </source>
</evidence>
<dbReference type="GO" id="GO:0016757">
    <property type="term" value="F:glycosyltransferase activity"/>
    <property type="evidence" value="ECO:0007669"/>
    <property type="project" value="UniProtKB-KW"/>
</dbReference>
<gene>
    <name evidence="5" type="ORF">ACFSJD_20350</name>
</gene>
<evidence type="ECO:0000313" key="6">
    <source>
        <dbReference type="Proteomes" id="UP001597114"/>
    </source>
</evidence>
<dbReference type="PANTHER" id="PTHR12526">
    <property type="entry name" value="GLYCOSYLTRANSFERASE"/>
    <property type="match status" value="1"/>
</dbReference>
<evidence type="ECO:0000313" key="5">
    <source>
        <dbReference type="EMBL" id="MFD1519858.1"/>
    </source>
</evidence>
<name>A0ABW4EYE2_9PSEU</name>
<dbReference type="RefSeq" id="WP_344723498.1">
    <property type="nucleotide sequence ID" value="NZ_BAAAUS010000020.1"/>
</dbReference>
<dbReference type="Pfam" id="PF13439">
    <property type="entry name" value="Glyco_transf_4"/>
    <property type="match status" value="1"/>
</dbReference>
<dbReference type="InterPro" id="IPR001296">
    <property type="entry name" value="Glyco_trans_1"/>
</dbReference>
<dbReference type="Gene3D" id="3.40.50.2000">
    <property type="entry name" value="Glycogen Phosphorylase B"/>
    <property type="match status" value="2"/>
</dbReference>
<accession>A0ABW4EYE2</accession>
<feature type="domain" description="Glycosyltransferase subfamily 4-like N-terminal" evidence="4">
    <location>
        <begin position="18"/>
        <end position="131"/>
    </location>
</feature>
<dbReference type="EC" id="2.4.-.-" evidence="5"/>
<reference evidence="6" key="1">
    <citation type="journal article" date="2019" name="Int. J. Syst. Evol. Microbiol.">
        <title>The Global Catalogue of Microorganisms (GCM) 10K type strain sequencing project: providing services to taxonomists for standard genome sequencing and annotation.</title>
        <authorList>
            <consortium name="The Broad Institute Genomics Platform"/>
            <consortium name="The Broad Institute Genome Sequencing Center for Infectious Disease"/>
            <person name="Wu L."/>
            <person name="Ma J."/>
        </authorList>
    </citation>
    <scope>NUCLEOTIDE SEQUENCE [LARGE SCALE GENOMIC DNA]</scope>
    <source>
        <strain evidence="6">CCM 7043</strain>
    </source>
</reference>
<keyword evidence="1 5" id="KW-0328">Glycosyltransferase</keyword>
<dbReference type="EMBL" id="JBHUCO010000021">
    <property type="protein sequence ID" value="MFD1519858.1"/>
    <property type="molecule type" value="Genomic_DNA"/>
</dbReference>
<evidence type="ECO:0000256" key="2">
    <source>
        <dbReference type="ARBA" id="ARBA00022679"/>
    </source>
</evidence>
<dbReference type="PANTHER" id="PTHR12526:SF595">
    <property type="entry name" value="BLL5217 PROTEIN"/>
    <property type="match status" value="1"/>
</dbReference>
<keyword evidence="2 5" id="KW-0808">Transferase</keyword>
<evidence type="ECO:0000259" key="3">
    <source>
        <dbReference type="Pfam" id="PF00534"/>
    </source>
</evidence>
<feature type="domain" description="Glycosyl transferase family 1" evidence="3">
    <location>
        <begin position="171"/>
        <end position="292"/>
    </location>
</feature>
<dbReference type="SUPFAM" id="SSF53756">
    <property type="entry name" value="UDP-Glycosyltransferase/glycogen phosphorylase"/>
    <property type="match status" value="1"/>
</dbReference>
<dbReference type="Proteomes" id="UP001597114">
    <property type="component" value="Unassembled WGS sequence"/>
</dbReference>
<sequence>MRIGLVAPPWIPIPPPAYGGIERVVAVQAAGLAAAGHDVTLCAAPGSAIEGVRVIEPLDDLPVQIGMATDEWRHVLGALDALTGVDVVIDHSGPLGALLSAQGSVPSMHVVHGSLEGELLGIYDGLAARAPHLRLAAISRSQRLAAPHLPFAGVCHNAIDVDAVPFGAAPEPYLAFLGRMAPEKGVAEAIVLARDAGRPLLIAAKCREPAEQAYFDREVAPHLGKDVVFLGELGREATYEFLSRASALLFPISWREPFGMVLVEAMACGAPVLATDRGAVREIVRDGVTGFVRRTAAELGPLIDRLDEIDRTACRRHVAAHFSSAALVRGYAPMLEAMIPSLPAGLTAAGVAPMVFRPAAVPSGPAHVRKGAIPAGLTPAQAPK</sequence>
<proteinExistence type="predicted"/>
<evidence type="ECO:0000259" key="4">
    <source>
        <dbReference type="Pfam" id="PF13439"/>
    </source>
</evidence>
<organism evidence="5 6">
    <name type="scientific">Pseudonocardia yunnanensis</name>
    <dbReference type="NCBI Taxonomy" id="58107"/>
    <lineage>
        <taxon>Bacteria</taxon>
        <taxon>Bacillati</taxon>
        <taxon>Actinomycetota</taxon>
        <taxon>Actinomycetes</taxon>
        <taxon>Pseudonocardiales</taxon>
        <taxon>Pseudonocardiaceae</taxon>
        <taxon>Pseudonocardia</taxon>
    </lineage>
</organism>
<dbReference type="InterPro" id="IPR028098">
    <property type="entry name" value="Glyco_trans_4-like_N"/>
</dbReference>
<protein>
    <submittedName>
        <fullName evidence="5">Glycosyltransferase</fullName>
        <ecNumber evidence="5">2.4.-.-</ecNumber>
    </submittedName>
</protein>
<dbReference type="Pfam" id="PF00534">
    <property type="entry name" value="Glycos_transf_1"/>
    <property type="match status" value="1"/>
</dbReference>